<dbReference type="Pfam" id="PF07731">
    <property type="entry name" value="Cu-oxidase_2"/>
    <property type="match status" value="1"/>
</dbReference>
<dbReference type="InterPro" id="IPR001117">
    <property type="entry name" value="Cu-oxidase_2nd"/>
</dbReference>
<dbReference type="InterPro" id="IPR045087">
    <property type="entry name" value="Cu-oxidase_fam"/>
</dbReference>
<feature type="domain" description="Plastocyanin-like" evidence="4">
    <location>
        <begin position="340"/>
        <end position="429"/>
    </location>
</feature>
<feature type="chain" id="PRO_5029910367" evidence="3">
    <location>
        <begin position="21"/>
        <end position="718"/>
    </location>
</feature>
<evidence type="ECO:0000256" key="3">
    <source>
        <dbReference type="SAM" id="SignalP"/>
    </source>
</evidence>
<organism evidence="6">
    <name type="scientific">Trebouxia lynnae</name>
    <dbReference type="NCBI Taxonomy" id="1825957"/>
    <lineage>
        <taxon>Eukaryota</taxon>
        <taxon>Viridiplantae</taxon>
        <taxon>Chlorophyta</taxon>
        <taxon>core chlorophytes</taxon>
        <taxon>Trebouxiophyceae</taxon>
        <taxon>Trebouxiales</taxon>
        <taxon>Trebouxiaceae</taxon>
        <taxon>Trebouxia</taxon>
    </lineage>
</organism>
<keyword evidence="2" id="KW-1133">Transmembrane helix</keyword>
<feature type="transmembrane region" description="Helical" evidence="2">
    <location>
        <begin position="658"/>
        <end position="679"/>
    </location>
</feature>
<evidence type="ECO:0000256" key="1">
    <source>
        <dbReference type="ARBA" id="ARBA00010609"/>
    </source>
</evidence>
<name>A0A7L9QEI7_9CHLO</name>
<feature type="domain" description="Plastocyanin-like" evidence="5">
    <location>
        <begin position="527"/>
        <end position="635"/>
    </location>
</feature>
<keyword evidence="2" id="KW-0812">Transmembrane</keyword>
<dbReference type="PANTHER" id="PTHR11709:SF518">
    <property type="entry name" value="MULTICOPPER OXIDASE"/>
    <property type="match status" value="1"/>
</dbReference>
<protein>
    <submittedName>
        <fullName evidence="6">Putative extracellular protein TR9_034</fullName>
    </submittedName>
</protein>
<dbReference type="InterPro" id="IPR008972">
    <property type="entry name" value="Cupredoxin"/>
</dbReference>
<evidence type="ECO:0000259" key="5">
    <source>
        <dbReference type="Pfam" id="PF07731"/>
    </source>
</evidence>
<evidence type="ECO:0000256" key="2">
    <source>
        <dbReference type="SAM" id="Phobius"/>
    </source>
</evidence>
<keyword evidence="3" id="KW-0732">Signal</keyword>
<dbReference type="Pfam" id="PF00394">
    <property type="entry name" value="Cu-oxidase"/>
    <property type="match status" value="1"/>
</dbReference>
<dbReference type="GO" id="GO:0016491">
    <property type="term" value="F:oxidoreductase activity"/>
    <property type="evidence" value="ECO:0007669"/>
    <property type="project" value="InterPro"/>
</dbReference>
<keyword evidence="2" id="KW-0472">Membrane</keyword>
<reference evidence="6" key="1">
    <citation type="journal article" date="2020" name="Microb. Ecol.">
        <title>The Under-explored Extracellular Proteome of Aero-Terrestrial Microalgae Provides Clues on Different Mechanisms of Desiccation Tolerance in Non-Model Organisms.</title>
        <authorList>
            <person name="Gonzalez-Hourcade M."/>
            <person name="Del Campo E.M."/>
            <person name="Casano L.M."/>
        </authorList>
    </citation>
    <scope>NUCLEOTIDE SEQUENCE</scope>
    <source>
        <strain evidence="6">TR9</strain>
    </source>
</reference>
<accession>A0A7L9QEI7</accession>
<sequence length="718" mass="76680">MAAQRAMLLLIAVVVGTVAAQTQSPYPILNISKGQPLPVLPQIQPNASGWLSLNMQPATIMGPGDNTSAEDPYIVYTGRTYNQELIAGVIRVMQGETLRLEVCNNLSASMQTTDGEKTTYGTHTQPMTTGGISVFKDINILANHLHGFYGNPGTDNVPCDPLPEGGPCYKGDNIFADIEPGQCNYYQYDFPSVASPGALWLHPHHHGSSSVQTHTATVPVLLEVNPNGGLDPLSSDSCVTANMKQFFPADHNNEIILHIQSFMFAVYDDASQNIQNATGPIDDGYITNVVGALPGDALCCAGPEPLDDGSGGTTWEGVGDTGPDAGDSFSALPFYTSGVNADFVTVNGAYQPVINMDAGKVYRWVIIEAAIMKWVHLGFDKPGCVMGIVSRDANYLNQIPRLADNLVIAAANRVEVLIQCDAGSYQLQSGIGKTFTQDPGCGSSHCDVYQQVVATVEVAAVAGAAPVPADPFGSCTPALPAYLYDLRDPYLNATQKNEIIPATGNNGLMNFTNPQVPGPPSSACALNGMTYQDKNAMQEIIGELHELSLWNINVHPYHHHTQPFQIVDLPDGVDSDLNNGSWRIGDWADTLELPNIGFQAIVRWIPGPIEITGTGYAVLHCHILPHEDEGCMMKTQILEHAYMPDPTPTGAHSQGGKAGLAIMVLILATALIGVPVVMYKKKKARKAAEAEAAEQSLVRNEYGASAGRTQSTAFPSAV</sequence>
<comment type="similarity">
    <text evidence="1">Belongs to the multicopper oxidase family.</text>
</comment>
<proteinExistence type="evidence at transcript level"/>
<dbReference type="GO" id="GO:0005507">
    <property type="term" value="F:copper ion binding"/>
    <property type="evidence" value="ECO:0007669"/>
    <property type="project" value="InterPro"/>
</dbReference>
<dbReference type="InterPro" id="IPR011706">
    <property type="entry name" value="Cu-oxidase_C"/>
</dbReference>
<evidence type="ECO:0000259" key="4">
    <source>
        <dbReference type="Pfam" id="PF00394"/>
    </source>
</evidence>
<dbReference type="Gene3D" id="2.60.40.420">
    <property type="entry name" value="Cupredoxins - blue copper proteins"/>
    <property type="match status" value="3"/>
</dbReference>
<dbReference type="PANTHER" id="PTHR11709">
    <property type="entry name" value="MULTI-COPPER OXIDASE"/>
    <property type="match status" value="1"/>
</dbReference>
<evidence type="ECO:0000313" key="6">
    <source>
        <dbReference type="EMBL" id="QOL01226.1"/>
    </source>
</evidence>
<dbReference type="EMBL" id="MT438979">
    <property type="protein sequence ID" value="QOL01226.1"/>
    <property type="molecule type" value="mRNA"/>
</dbReference>
<dbReference type="SUPFAM" id="SSF49503">
    <property type="entry name" value="Cupredoxins"/>
    <property type="match status" value="3"/>
</dbReference>
<feature type="signal peptide" evidence="3">
    <location>
        <begin position="1"/>
        <end position="20"/>
    </location>
</feature>
<dbReference type="AlphaFoldDB" id="A0A7L9QEI7"/>